<evidence type="ECO:0008006" key="3">
    <source>
        <dbReference type="Google" id="ProtNLM"/>
    </source>
</evidence>
<comment type="caution">
    <text evidence="1">The sequence shown here is derived from an EMBL/GenBank/DDBJ whole genome shotgun (WGS) entry which is preliminary data.</text>
</comment>
<dbReference type="Proteomes" id="UP001157017">
    <property type="component" value="Unassembled WGS sequence"/>
</dbReference>
<evidence type="ECO:0000313" key="1">
    <source>
        <dbReference type="EMBL" id="GMA88793.1"/>
    </source>
</evidence>
<proteinExistence type="predicted"/>
<name>A0ABQ6JLA8_9ACTN</name>
<dbReference type="EMBL" id="BSUZ01000001">
    <property type="protein sequence ID" value="GMA88793.1"/>
    <property type="molecule type" value="Genomic_DNA"/>
</dbReference>
<reference evidence="2" key="1">
    <citation type="journal article" date="2019" name="Int. J. Syst. Evol. Microbiol.">
        <title>The Global Catalogue of Microorganisms (GCM) 10K type strain sequencing project: providing services to taxonomists for standard genome sequencing and annotation.</title>
        <authorList>
            <consortium name="The Broad Institute Genomics Platform"/>
            <consortium name="The Broad Institute Genome Sequencing Center for Infectious Disease"/>
            <person name="Wu L."/>
            <person name="Ma J."/>
        </authorList>
    </citation>
    <scope>NUCLEOTIDE SEQUENCE [LARGE SCALE GENOMIC DNA]</scope>
    <source>
        <strain evidence="2">NBRC 108730</strain>
    </source>
</reference>
<dbReference type="InterPro" id="IPR003772">
    <property type="entry name" value="YceD"/>
</dbReference>
<sequence>MLDSLVPVLPFQPVCREDCPGLCSECGVRLADHPGHHHDVVDPRWSALQGLGADPAPAKTDAQREN</sequence>
<evidence type="ECO:0000313" key="2">
    <source>
        <dbReference type="Proteomes" id="UP001157017"/>
    </source>
</evidence>
<gene>
    <name evidence="1" type="ORF">GCM10025868_40430</name>
</gene>
<organism evidence="1 2">
    <name type="scientific">Angustibacter aerolatus</name>
    <dbReference type="NCBI Taxonomy" id="1162965"/>
    <lineage>
        <taxon>Bacteria</taxon>
        <taxon>Bacillati</taxon>
        <taxon>Actinomycetota</taxon>
        <taxon>Actinomycetes</taxon>
        <taxon>Kineosporiales</taxon>
        <taxon>Kineosporiaceae</taxon>
    </lineage>
</organism>
<keyword evidence="2" id="KW-1185">Reference proteome</keyword>
<dbReference type="Pfam" id="PF02620">
    <property type="entry name" value="YceD"/>
    <property type="match status" value="1"/>
</dbReference>
<accession>A0ABQ6JLA8</accession>
<protein>
    <recommendedName>
        <fullName evidence="3">DUF177 domain-containing protein</fullName>
    </recommendedName>
</protein>